<keyword evidence="1" id="KW-0732">Signal</keyword>
<accession>A0A392N538</accession>
<proteinExistence type="predicted"/>
<feature type="non-terminal residue" evidence="2">
    <location>
        <position position="128"/>
    </location>
</feature>
<dbReference type="AlphaFoldDB" id="A0A392N538"/>
<evidence type="ECO:0000313" key="3">
    <source>
        <dbReference type="Proteomes" id="UP000265520"/>
    </source>
</evidence>
<sequence>MRLFHLLLLAVAPASISIHPNSDVFSFSLLLSHHLSASSSPLSHRLSTAISPPPPRRLAALPSSSKLREQSQSTLIPWNFIGLRNFALFFLKQTLFCSLDLKIASKLSSKCITCSLAQTFLIKTPLPS</sequence>
<dbReference type="Proteomes" id="UP000265520">
    <property type="component" value="Unassembled WGS sequence"/>
</dbReference>
<evidence type="ECO:0000256" key="1">
    <source>
        <dbReference type="SAM" id="SignalP"/>
    </source>
</evidence>
<comment type="caution">
    <text evidence="2">The sequence shown here is derived from an EMBL/GenBank/DDBJ whole genome shotgun (WGS) entry which is preliminary data.</text>
</comment>
<reference evidence="2 3" key="1">
    <citation type="journal article" date="2018" name="Front. Plant Sci.">
        <title>Red Clover (Trifolium pratense) and Zigzag Clover (T. medium) - A Picture of Genomic Similarities and Differences.</title>
        <authorList>
            <person name="Dluhosova J."/>
            <person name="Istvanek J."/>
            <person name="Nedelnik J."/>
            <person name="Repkova J."/>
        </authorList>
    </citation>
    <scope>NUCLEOTIDE SEQUENCE [LARGE SCALE GENOMIC DNA]</scope>
    <source>
        <strain evidence="3">cv. 10/8</strain>
        <tissue evidence="2">Leaf</tissue>
    </source>
</reference>
<organism evidence="2 3">
    <name type="scientific">Trifolium medium</name>
    <dbReference type="NCBI Taxonomy" id="97028"/>
    <lineage>
        <taxon>Eukaryota</taxon>
        <taxon>Viridiplantae</taxon>
        <taxon>Streptophyta</taxon>
        <taxon>Embryophyta</taxon>
        <taxon>Tracheophyta</taxon>
        <taxon>Spermatophyta</taxon>
        <taxon>Magnoliopsida</taxon>
        <taxon>eudicotyledons</taxon>
        <taxon>Gunneridae</taxon>
        <taxon>Pentapetalae</taxon>
        <taxon>rosids</taxon>
        <taxon>fabids</taxon>
        <taxon>Fabales</taxon>
        <taxon>Fabaceae</taxon>
        <taxon>Papilionoideae</taxon>
        <taxon>50 kb inversion clade</taxon>
        <taxon>NPAAA clade</taxon>
        <taxon>Hologalegina</taxon>
        <taxon>IRL clade</taxon>
        <taxon>Trifolieae</taxon>
        <taxon>Trifolium</taxon>
    </lineage>
</organism>
<feature type="signal peptide" evidence="1">
    <location>
        <begin position="1"/>
        <end position="17"/>
    </location>
</feature>
<evidence type="ECO:0000313" key="2">
    <source>
        <dbReference type="EMBL" id="MCH94936.1"/>
    </source>
</evidence>
<dbReference type="EMBL" id="LXQA010028523">
    <property type="protein sequence ID" value="MCH94936.1"/>
    <property type="molecule type" value="Genomic_DNA"/>
</dbReference>
<gene>
    <name evidence="2" type="ORF">A2U01_0015907</name>
</gene>
<protein>
    <submittedName>
        <fullName evidence="2">Uncharacterized protein</fullName>
    </submittedName>
</protein>
<feature type="chain" id="PRO_5017437475" evidence="1">
    <location>
        <begin position="18"/>
        <end position="128"/>
    </location>
</feature>
<name>A0A392N538_9FABA</name>
<keyword evidence="3" id="KW-1185">Reference proteome</keyword>